<keyword evidence="1" id="KW-0472">Membrane</keyword>
<keyword evidence="1" id="KW-0812">Transmembrane</keyword>
<name>A0A1M7B5Z7_9BACT</name>
<evidence type="ECO:0000313" key="2">
    <source>
        <dbReference type="EMBL" id="SHL50367.1"/>
    </source>
</evidence>
<evidence type="ECO:0000313" key="3">
    <source>
        <dbReference type="Proteomes" id="UP000184420"/>
    </source>
</evidence>
<organism evidence="2 3">
    <name type="scientific">Chitinophaga jiangningensis</name>
    <dbReference type="NCBI Taxonomy" id="1419482"/>
    <lineage>
        <taxon>Bacteria</taxon>
        <taxon>Pseudomonadati</taxon>
        <taxon>Bacteroidota</taxon>
        <taxon>Chitinophagia</taxon>
        <taxon>Chitinophagales</taxon>
        <taxon>Chitinophagaceae</taxon>
        <taxon>Chitinophaga</taxon>
    </lineage>
</organism>
<gene>
    <name evidence="2" type="ORF">SAMN05444266_103539</name>
</gene>
<sequence>MVKRSFAAKKKKPEKGIKYYLQWAWVPILGWLIYSFIVHRMENLRLVNHGKFAMGNVTDQWRGKSPATVYLFDVNGHFYSGSVKIVAGYAIGDSIVVVYDPGDPDLNRPYRYLQENFDMPLHSDSTLPR</sequence>
<evidence type="ECO:0008006" key="4">
    <source>
        <dbReference type="Google" id="ProtNLM"/>
    </source>
</evidence>
<evidence type="ECO:0000256" key="1">
    <source>
        <dbReference type="SAM" id="Phobius"/>
    </source>
</evidence>
<proteinExistence type="predicted"/>
<dbReference type="Proteomes" id="UP000184420">
    <property type="component" value="Unassembled WGS sequence"/>
</dbReference>
<keyword evidence="3" id="KW-1185">Reference proteome</keyword>
<dbReference type="AlphaFoldDB" id="A0A1M7B5Z7"/>
<protein>
    <recommendedName>
        <fullName evidence="4">DUF3592 domain-containing protein</fullName>
    </recommendedName>
</protein>
<dbReference type="EMBL" id="FRBL01000003">
    <property type="protein sequence ID" value="SHL50367.1"/>
    <property type="molecule type" value="Genomic_DNA"/>
</dbReference>
<feature type="transmembrane region" description="Helical" evidence="1">
    <location>
        <begin position="20"/>
        <end position="37"/>
    </location>
</feature>
<keyword evidence="1" id="KW-1133">Transmembrane helix</keyword>
<accession>A0A1M7B5Z7</accession>
<reference evidence="2 3" key="1">
    <citation type="submission" date="2016-11" db="EMBL/GenBank/DDBJ databases">
        <authorList>
            <person name="Jaros S."/>
            <person name="Januszkiewicz K."/>
            <person name="Wedrychowicz H."/>
        </authorList>
    </citation>
    <scope>NUCLEOTIDE SEQUENCE [LARGE SCALE GENOMIC DNA]</scope>
    <source>
        <strain evidence="2 3">DSM 27406</strain>
    </source>
</reference>